<organism evidence="3 4">
    <name type="scientific">Ferrimonas sediminum</name>
    <dbReference type="NCBI Taxonomy" id="718193"/>
    <lineage>
        <taxon>Bacteria</taxon>
        <taxon>Pseudomonadati</taxon>
        <taxon>Pseudomonadota</taxon>
        <taxon>Gammaproteobacteria</taxon>
        <taxon>Alteromonadales</taxon>
        <taxon>Ferrimonadaceae</taxon>
        <taxon>Ferrimonas</taxon>
    </lineage>
</organism>
<dbReference type="OrthoDB" id="6189127at2"/>
<feature type="domain" description="SPOR" evidence="2">
    <location>
        <begin position="393"/>
        <end position="471"/>
    </location>
</feature>
<dbReference type="InterPro" id="IPR027417">
    <property type="entry name" value="P-loop_NTPase"/>
</dbReference>
<dbReference type="AlphaFoldDB" id="A0A1G8V5H9"/>
<dbReference type="Gene3D" id="3.30.70.1070">
    <property type="entry name" value="Sporulation related repeat"/>
    <property type="match status" value="1"/>
</dbReference>
<dbReference type="Proteomes" id="UP000199527">
    <property type="component" value="Unassembled WGS sequence"/>
</dbReference>
<dbReference type="InterPro" id="IPR003593">
    <property type="entry name" value="AAA+_ATPase"/>
</dbReference>
<evidence type="ECO:0000259" key="2">
    <source>
        <dbReference type="PROSITE" id="PS51724"/>
    </source>
</evidence>
<dbReference type="SUPFAM" id="SSF52540">
    <property type="entry name" value="P-loop containing nucleoside triphosphate hydrolases"/>
    <property type="match status" value="1"/>
</dbReference>
<dbReference type="InterPro" id="IPR036680">
    <property type="entry name" value="SPOR-like_sf"/>
</dbReference>
<keyword evidence="4" id="KW-1185">Reference proteome</keyword>
<feature type="compositionally biased region" description="Basic and acidic residues" evidence="1">
    <location>
        <begin position="360"/>
        <end position="372"/>
    </location>
</feature>
<dbReference type="InterPro" id="IPR052026">
    <property type="entry name" value="ExeA_AAA_ATPase_DNA-bind"/>
</dbReference>
<gene>
    <name evidence="3" type="ORF">SAMN04488540_110109</name>
</gene>
<evidence type="ECO:0000313" key="4">
    <source>
        <dbReference type="Proteomes" id="UP000199527"/>
    </source>
</evidence>
<reference evidence="4" key="1">
    <citation type="submission" date="2016-10" db="EMBL/GenBank/DDBJ databases">
        <authorList>
            <person name="Varghese N."/>
            <person name="Submissions S."/>
        </authorList>
    </citation>
    <scope>NUCLEOTIDE SEQUENCE [LARGE SCALE GENOMIC DNA]</scope>
    <source>
        <strain evidence="4">DSM 23317</strain>
    </source>
</reference>
<dbReference type="GO" id="GO:0016887">
    <property type="term" value="F:ATP hydrolysis activity"/>
    <property type="evidence" value="ECO:0007669"/>
    <property type="project" value="InterPro"/>
</dbReference>
<dbReference type="PROSITE" id="PS51724">
    <property type="entry name" value="SPOR"/>
    <property type="match status" value="1"/>
</dbReference>
<dbReference type="InterPro" id="IPR049945">
    <property type="entry name" value="AAA_22"/>
</dbReference>
<accession>A0A1G8V5H9</accession>
<evidence type="ECO:0000313" key="3">
    <source>
        <dbReference type="EMBL" id="SDJ61396.1"/>
    </source>
</evidence>
<dbReference type="InterPro" id="IPR007730">
    <property type="entry name" value="SPOR-like_dom"/>
</dbReference>
<dbReference type="SMART" id="SM00382">
    <property type="entry name" value="AAA"/>
    <property type="match status" value="1"/>
</dbReference>
<name>A0A1G8V5H9_9GAMM</name>
<evidence type="ECO:0000256" key="1">
    <source>
        <dbReference type="SAM" id="MobiDB-lite"/>
    </source>
</evidence>
<feature type="region of interest" description="Disordered" evidence="1">
    <location>
        <begin position="358"/>
        <end position="391"/>
    </location>
</feature>
<protein>
    <submittedName>
        <fullName evidence="3">DamX protein</fullName>
    </submittedName>
</protein>
<dbReference type="EMBL" id="FNEM01000010">
    <property type="protein sequence ID" value="SDJ61396.1"/>
    <property type="molecule type" value="Genomic_DNA"/>
</dbReference>
<dbReference type="GO" id="GO:0042834">
    <property type="term" value="F:peptidoglycan binding"/>
    <property type="evidence" value="ECO:0007669"/>
    <property type="project" value="InterPro"/>
</dbReference>
<dbReference type="Gene3D" id="3.40.50.300">
    <property type="entry name" value="P-loop containing nucleotide triphosphate hydrolases"/>
    <property type="match status" value="1"/>
</dbReference>
<dbReference type="SUPFAM" id="SSF110997">
    <property type="entry name" value="Sporulation related repeat"/>
    <property type="match status" value="1"/>
</dbReference>
<dbReference type="PANTHER" id="PTHR35894">
    <property type="entry name" value="GENERAL SECRETION PATHWAY PROTEIN A-RELATED"/>
    <property type="match status" value="1"/>
</dbReference>
<sequence>MPMAESTLPFSLLPSQHVLLERLKYLIEYGDHAILLHGRPGVGKSVVSRALLDKAEGFNQGLIQCQPQPDPAQLRVDILQQLFTNPLFDPHEPLVDSFERILADSQQRLFVVIDDAHHLPQVILAELLAILLGQEQRHWRMTLVLVSQPALVEHLLAELPSECQQHLLPVTIEPLSLAEQKQLYHQLTGDRPLARFISQMSIDAQLQQSDGSAGAVVALAEGLSTGKAIPVSALRHRNWIMAIATVIVLLMLWVWVSPTPPAEVEVHQGGRSASVKLVEVAPGLRTNLSTETAEQGRPAGPAPAEAANEVAESQQLGLAGDWQAINQPAAPLPQRKQKQIAAADPLLESARVGLQELEQELSRPKPKAEPKPKPVVKPKAKPVLPLPQQPLMDRPASGYTLQLAVYSYAQLAQRYLRRLPSTDGLAVYKKRRDPQPWFVVVYGGYVDKAAAQAAVATLPQSIQDSKPYVKPVRDVQQELLEQLDLAAFLSE</sequence>
<dbReference type="Pfam" id="PF13401">
    <property type="entry name" value="AAA_22"/>
    <property type="match status" value="1"/>
</dbReference>
<proteinExistence type="predicted"/>
<dbReference type="Pfam" id="PF05036">
    <property type="entry name" value="SPOR"/>
    <property type="match status" value="1"/>
</dbReference>
<dbReference type="PANTHER" id="PTHR35894:SF5">
    <property type="entry name" value="MU-LIKE PROPHAGE FLUMU DNA TRANSPOSITION PROTEIN B"/>
    <property type="match status" value="1"/>
</dbReference>